<feature type="transmembrane region" description="Helical" evidence="7">
    <location>
        <begin position="103"/>
        <end position="126"/>
    </location>
</feature>
<feature type="transmembrane region" description="Helical" evidence="7">
    <location>
        <begin position="50"/>
        <end position="67"/>
    </location>
</feature>
<evidence type="ECO:0000313" key="8">
    <source>
        <dbReference type="EMBL" id="GHG01845.1"/>
    </source>
</evidence>
<proteinExistence type="predicted"/>
<keyword evidence="3" id="KW-1003">Cell membrane</keyword>
<dbReference type="GO" id="GO:0005886">
    <property type="term" value="C:plasma membrane"/>
    <property type="evidence" value="ECO:0007669"/>
    <property type="project" value="UniProtKB-SubCell"/>
</dbReference>
<dbReference type="AlphaFoldDB" id="A0A919EP32"/>
<gene>
    <name evidence="8" type="ORF">GCM10017667_36830</name>
</gene>
<name>A0A919EP32_STRFL</name>
<evidence type="ECO:0000256" key="2">
    <source>
        <dbReference type="ARBA" id="ARBA00022448"/>
    </source>
</evidence>
<organism evidence="8 9">
    <name type="scientific">Streptomyces filamentosus</name>
    <name type="common">Streptomyces roseosporus</name>
    <dbReference type="NCBI Taxonomy" id="67294"/>
    <lineage>
        <taxon>Bacteria</taxon>
        <taxon>Bacillati</taxon>
        <taxon>Actinomycetota</taxon>
        <taxon>Actinomycetes</taxon>
        <taxon>Kitasatosporales</taxon>
        <taxon>Streptomycetaceae</taxon>
        <taxon>Streptomyces</taxon>
    </lineage>
</organism>
<sequence length="413" mass="42279">MIPSAILPEPGPRRALALLTLASATAKGIFLTSGVLYFTEVVDLDALDVGLGLSAAGLVALVLGVLAGRLADRVGPWPVLLASLLVSAAATAAFLLVDGIGTFVAVVVVAVVAQGVLLVARGPLINTIGGTSAQELRAYVRAVTNVGITVGAALAGWAVQLDTTGAYRLLVAADSVFFLVAAALALRLPRPAPLPSRPGPTWTALRDRPYLAVAALDGVLSIQYRVLTVAVPLWIIGHTDAPRWTVSGAVVLNTALVVLLQVRLSRRVDTPRAAGRAMRRAGATLGVASTLIACVSLVPPHQAVLLLAAGIVLHSLGEIWQAAGGFELSNDLAPPHALGQYLGVFGIGMGLAESFAPALLTWLCLGYGVPGWLTVGGLFVAAGVLAPWAARHAEATRTHRVPAKAAPDPAPAA</sequence>
<feature type="transmembrane region" description="Helical" evidence="7">
    <location>
        <begin position="281"/>
        <end position="298"/>
    </location>
</feature>
<dbReference type="InterPro" id="IPR036259">
    <property type="entry name" value="MFS_trans_sf"/>
</dbReference>
<evidence type="ECO:0000256" key="6">
    <source>
        <dbReference type="ARBA" id="ARBA00023136"/>
    </source>
</evidence>
<dbReference type="Proteomes" id="UP000632849">
    <property type="component" value="Unassembled WGS sequence"/>
</dbReference>
<dbReference type="Pfam" id="PF07690">
    <property type="entry name" value="MFS_1"/>
    <property type="match status" value="1"/>
</dbReference>
<feature type="transmembrane region" description="Helical" evidence="7">
    <location>
        <begin position="138"/>
        <end position="159"/>
    </location>
</feature>
<evidence type="ECO:0000313" key="9">
    <source>
        <dbReference type="Proteomes" id="UP000632849"/>
    </source>
</evidence>
<feature type="transmembrane region" description="Helical" evidence="7">
    <location>
        <begin position="338"/>
        <end position="363"/>
    </location>
</feature>
<keyword evidence="5 7" id="KW-1133">Transmembrane helix</keyword>
<comment type="caution">
    <text evidence="8">The sequence shown here is derived from an EMBL/GenBank/DDBJ whole genome shotgun (WGS) entry which is preliminary data.</text>
</comment>
<evidence type="ECO:0000256" key="4">
    <source>
        <dbReference type="ARBA" id="ARBA00022692"/>
    </source>
</evidence>
<feature type="transmembrane region" description="Helical" evidence="7">
    <location>
        <begin position="241"/>
        <end position="260"/>
    </location>
</feature>
<protein>
    <submittedName>
        <fullName evidence="8">MFS transporter</fullName>
    </submittedName>
</protein>
<keyword evidence="4 7" id="KW-0812">Transmembrane</keyword>
<keyword evidence="2" id="KW-0813">Transport</keyword>
<reference evidence="8" key="2">
    <citation type="submission" date="2020-09" db="EMBL/GenBank/DDBJ databases">
        <authorList>
            <person name="Sun Q."/>
            <person name="Ohkuma M."/>
        </authorList>
    </citation>
    <scope>NUCLEOTIDE SEQUENCE</scope>
    <source>
        <strain evidence="8">JCM 4122</strain>
    </source>
</reference>
<dbReference type="EMBL" id="BNBE01000001">
    <property type="protein sequence ID" value="GHG01845.1"/>
    <property type="molecule type" value="Genomic_DNA"/>
</dbReference>
<dbReference type="InterPro" id="IPR011701">
    <property type="entry name" value="MFS"/>
</dbReference>
<dbReference type="PANTHER" id="PTHR23517">
    <property type="entry name" value="RESISTANCE PROTEIN MDTM, PUTATIVE-RELATED-RELATED"/>
    <property type="match status" value="1"/>
</dbReference>
<dbReference type="GO" id="GO:0022857">
    <property type="term" value="F:transmembrane transporter activity"/>
    <property type="evidence" value="ECO:0007669"/>
    <property type="project" value="InterPro"/>
</dbReference>
<accession>A0A919EP32</accession>
<dbReference type="SUPFAM" id="SSF103473">
    <property type="entry name" value="MFS general substrate transporter"/>
    <property type="match status" value="1"/>
</dbReference>
<evidence type="ECO:0000256" key="5">
    <source>
        <dbReference type="ARBA" id="ARBA00022989"/>
    </source>
</evidence>
<dbReference type="RefSeq" id="WP_229915389.1">
    <property type="nucleotide sequence ID" value="NZ_BNBE01000001.1"/>
</dbReference>
<keyword evidence="9" id="KW-1185">Reference proteome</keyword>
<evidence type="ECO:0000256" key="1">
    <source>
        <dbReference type="ARBA" id="ARBA00004651"/>
    </source>
</evidence>
<keyword evidence="6 7" id="KW-0472">Membrane</keyword>
<dbReference type="InterPro" id="IPR050171">
    <property type="entry name" value="MFS_Transporters"/>
</dbReference>
<feature type="transmembrane region" description="Helical" evidence="7">
    <location>
        <begin position="369"/>
        <end position="390"/>
    </location>
</feature>
<feature type="transmembrane region" description="Helical" evidence="7">
    <location>
        <begin position="165"/>
        <end position="188"/>
    </location>
</feature>
<feature type="transmembrane region" description="Helical" evidence="7">
    <location>
        <begin position="79"/>
        <end position="97"/>
    </location>
</feature>
<evidence type="ECO:0000256" key="3">
    <source>
        <dbReference type="ARBA" id="ARBA00022475"/>
    </source>
</evidence>
<evidence type="ECO:0000256" key="7">
    <source>
        <dbReference type="SAM" id="Phobius"/>
    </source>
</evidence>
<dbReference type="Gene3D" id="1.20.1250.20">
    <property type="entry name" value="MFS general substrate transporter like domains"/>
    <property type="match status" value="1"/>
</dbReference>
<reference evidence="8" key="1">
    <citation type="journal article" date="2014" name="Int. J. Syst. Evol. Microbiol.">
        <title>Complete genome sequence of Corynebacterium casei LMG S-19264T (=DSM 44701T), isolated from a smear-ripened cheese.</title>
        <authorList>
            <consortium name="US DOE Joint Genome Institute (JGI-PGF)"/>
            <person name="Walter F."/>
            <person name="Albersmeier A."/>
            <person name="Kalinowski J."/>
            <person name="Ruckert C."/>
        </authorList>
    </citation>
    <scope>NUCLEOTIDE SEQUENCE</scope>
    <source>
        <strain evidence="8">JCM 4122</strain>
    </source>
</reference>
<comment type="subcellular location">
    <subcellularLocation>
        <location evidence="1">Cell membrane</location>
        <topology evidence="1">Multi-pass membrane protein</topology>
    </subcellularLocation>
</comment>
<dbReference type="PANTHER" id="PTHR23517:SF2">
    <property type="entry name" value="MULTIDRUG RESISTANCE PROTEIN MDTH"/>
    <property type="match status" value="1"/>
</dbReference>